<protein>
    <recommendedName>
        <fullName evidence="8">Protein kinase domain-containing protein</fullName>
    </recommendedName>
</protein>
<gene>
    <name evidence="9" type="ORF">CLEI1391_LOCUS4075</name>
</gene>
<evidence type="ECO:0000256" key="2">
    <source>
        <dbReference type="ARBA" id="ARBA00022679"/>
    </source>
</evidence>
<feature type="domain" description="Protein kinase" evidence="8">
    <location>
        <begin position="1"/>
        <end position="420"/>
    </location>
</feature>
<dbReference type="GO" id="GO:0005524">
    <property type="term" value="F:ATP binding"/>
    <property type="evidence" value="ECO:0007669"/>
    <property type="project" value="UniProtKB-KW"/>
</dbReference>
<reference evidence="9" key="1">
    <citation type="submission" date="2021-01" db="EMBL/GenBank/DDBJ databases">
        <authorList>
            <person name="Corre E."/>
            <person name="Pelletier E."/>
            <person name="Niang G."/>
            <person name="Scheremetjew M."/>
            <person name="Finn R."/>
            <person name="Kale V."/>
            <person name="Holt S."/>
            <person name="Cochrane G."/>
            <person name="Meng A."/>
            <person name="Brown T."/>
            <person name="Cohen L."/>
        </authorList>
    </citation>
    <scope>NUCLEOTIDE SEQUENCE</scope>
    <source>
        <strain evidence="9">SAG 11-49</strain>
    </source>
</reference>
<dbReference type="Pfam" id="PF00069">
    <property type="entry name" value="Pkinase"/>
    <property type="match status" value="2"/>
</dbReference>
<dbReference type="InterPro" id="IPR011009">
    <property type="entry name" value="Kinase-like_dom_sf"/>
</dbReference>
<dbReference type="InterPro" id="IPR000719">
    <property type="entry name" value="Prot_kinase_dom"/>
</dbReference>
<accession>A0A7S0WKQ3</accession>
<dbReference type="PROSITE" id="PS50011">
    <property type="entry name" value="PROTEIN_KINASE_DOM"/>
    <property type="match status" value="1"/>
</dbReference>
<dbReference type="Gene3D" id="1.10.510.10">
    <property type="entry name" value="Transferase(Phosphotransferase) domain 1"/>
    <property type="match status" value="2"/>
</dbReference>
<name>A0A7S0WKQ3_9CHLO</name>
<evidence type="ECO:0000256" key="4">
    <source>
        <dbReference type="ARBA" id="ARBA00022777"/>
    </source>
</evidence>
<evidence type="ECO:0000313" key="9">
    <source>
        <dbReference type="EMBL" id="CAD8670318.1"/>
    </source>
</evidence>
<keyword evidence="2" id="KW-0808">Transferase</keyword>
<feature type="binding site" evidence="6">
    <location>
        <begin position="93"/>
        <end position="94"/>
    </location>
    <ligand>
        <name>ATP</name>
        <dbReference type="ChEBI" id="CHEBI:30616"/>
    </ligand>
</feature>
<dbReference type="InterPro" id="IPR030616">
    <property type="entry name" value="Aur-like"/>
</dbReference>
<dbReference type="SMART" id="SM00220">
    <property type="entry name" value="S_TKc"/>
    <property type="match status" value="1"/>
</dbReference>
<feature type="binding site" evidence="6">
    <location>
        <begin position="42"/>
        <end position="44"/>
    </location>
    <ligand>
        <name>ATP</name>
        <dbReference type="ChEBI" id="CHEBI:30616"/>
    </ligand>
</feature>
<evidence type="ECO:0000256" key="6">
    <source>
        <dbReference type="PIRSR" id="PIRSR630616-2"/>
    </source>
</evidence>
<organism evidence="9">
    <name type="scientific">Chlamydomonas leiostraca</name>
    <dbReference type="NCBI Taxonomy" id="1034604"/>
    <lineage>
        <taxon>Eukaryota</taxon>
        <taxon>Viridiplantae</taxon>
        <taxon>Chlorophyta</taxon>
        <taxon>core chlorophytes</taxon>
        <taxon>Chlorophyceae</taxon>
        <taxon>CS clade</taxon>
        <taxon>Chlamydomonadales</taxon>
        <taxon>Chlamydomonadaceae</taxon>
        <taxon>Chlamydomonas</taxon>
    </lineage>
</organism>
<dbReference type="PANTHER" id="PTHR24350">
    <property type="entry name" value="SERINE/THREONINE-PROTEIN KINASE IAL-RELATED"/>
    <property type="match status" value="1"/>
</dbReference>
<sequence>MLMSDERAVRRALAFGESLHHENLTKIMGTWEAEDALYIVEEYASKGDVQQDSMSHPERYTEAYMAVHVVKPLLNVLVYLHGQRILHRALYPENIMFGRDDKLRIGHYTSLVDLKLDSPTDRCDFLDYMAPEMLAMKDDEERMKALVSPTGEGVGGGGPAAGRARRRRTAAQNAATGDVQDAMMRLATGDDNAASGLLSMPTSQSLAASPAVLQRGATGNMQGDGNDEVDKSLFRRITKSFTTLLGRNDADDDDGKPAERTLSVMSTSLLSPRGGAGSIKVDSSRPNTVTSPEPVGRPSNPGGPGGGGVLGMLGRKLAGATVVPADRTIIVPHNPWEWQDSYDEKVDIWQVGCLVHEVMCGVLPFETEDKLLAAALILWADIQVFPDNLSPQCVSFIQACLTKDPRQRPSAESLLQHEWITRHEAGETLLTQAEIAAQNPNAGKTNADGSAVKRGGLLGVWDSVSSVLPAWMGGRPSAVAPGVGPTQPTAMSAKAYQRRGVSAAAGHLADNAYVGGAPAATSAVPPVARLEGASGALDAQGLVQREASVASAGDRALAGAARFPSRKKAVEEIQAEQQNRGEAKPNWQMLF</sequence>
<dbReference type="AlphaFoldDB" id="A0A7S0WKQ3"/>
<evidence type="ECO:0000259" key="8">
    <source>
        <dbReference type="PROSITE" id="PS50011"/>
    </source>
</evidence>
<keyword evidence="3 6" id="KW-0547">Nucleotide-binding</keyword>
<dbReference type="EMBL" id="HBFB01007248">
    <property type="protein sequence ID" value="CAD8670318.1"/>
    <property type="molecule type" value="Transcribed_RNA"/>
</dbReference>
<evidence type="ECO:0000256" key="1">
    <source>
        <dbReference type="ARBA" id="ARBA00022527"/>
    </source>
</evidence>
<evidence type="ECO:0000256" key="3">
    <source>
        <dbReference type="ARBA" id="ARBA00022741"/>
    </source>
</evidence>
<evidence type="ECO:0000256" key="7">
    <source>
        <dbReference type="SAM" id="MobiDB-lite"/>
    </source>
</evidence>
<feature type="region of interest" description="Disordered" evidence="7">
    <location>
        <begin position="245"/>
        <end position="310"/>
    </location>
</feature>
<keyword evidence="5 6" id="KW-0067">ATP-binding</keyword>
<keyword evidence="4" id="KW-0418">Kinase</keyword>
<dbReference type="SUPFAM" id="SSF56112">
    <property type="entry name" value="Protein kinase-like (PK-like)"/>
    <property type="match status" value="2"/>
</dbReference>
<keyword evidence="1" id="KW-0723">Serine/threonine-protein kinase</keyword>
<feature type="region of interest" description="Disordered" evidence="7">
    <location>
        <begin position="148"/>
        <end position="176"/>
    </location>
</feature>
<dbReference type="GO" id="GO:0004674">
    <property type="term" value="F:protein serine/threonine kinase activity"/>
    <property type="evidence" value="ECO:0007669"/>
    <property type="project" value="UniProtKB-KW"/>
</dbReference>
<evidence type="ECO:0000256" key="5">
    <source>
        <dbReference type="ARBA" id="ARBA00022840"/>
    </source>
</evidence>
<proteinExistence type="predicted"/>